<dbReference type="EMBL" id="CP002000">
    <property type="protein sequence ID" value="ADJ47261.1"/>
    <property type="molecule type" value="Genomic_DNA"/>
</dbReference>
<dbReference type="PATRIC" id="fig|749927.5.peg.5708"/>
<proteinExistence type="predicted"/>
<dbReference type="InterPro" id="IPR036866">
    <property type="entry name" value="RibonucZ/Hydroxyglut_hydro"/>
</dbReference>
<dbReference type="SMART" id="SM00849">
    <property type="entry name" value="Lactamase_B"/>
    <property type="match status" value="1"/>
</dbReference>
<dbReference type="eggNOG" id="COG0491">
    <property type="taxonomic scope" value="Bacteria"/>
</dbReference>
<dbReference type="Gene3D" id="3.60.15.10">
    <property type="entry name" value="Ribonuclease Z/Hydroxyacylglutathione hydrolase-like"/>
    <property type="match status" value="1"/>
</dbReference>
<protein>
    <submittedName>
        <fullName evidence="2">Beta-lactamase class B</fullName>
    </submittedName>
</protein>
<dbReference type="OrthoDB" id="2273115at2"/>
<name>A0A0H3D9G9_AMYMU</name>
<dbReference type="InterPro" id="IPR001279">
    <property type="entry name" value="Metallo-B-lactamas"/>
</dbReference>
<dbReference type="CDD" id="cd07739">
    <property type="entry name" value="metallo-hydrolase-like_MBL-fold"/>
    <property type="match status" value="1"/>
</dbReference>
<dbReference type="InterPro" id="IPR050855">
    <property type="entry name" value="NDM-1-like"/>
</dbReference>
<reference evidence="2 3" key="1">
    <citation type="journal article" date="2010" name="Cell Res.">
        <title>Complete genome sequence of the rifamycin SV-producing Amycolatopsis mediterranei U32 revealed its genetic characteristics in phylogeny and metabolism.</title>
        <authorList>
            <person name="Zhao W."/>
            <person name="Zhong Y."/>
            <person name="Yuan H."/>
            <person name="Wang J."/>
            <person name="Zheng H."/>
            <person name="Wang Y."/>
            <person name="Cen X."/>
            <person name="Xu F."/>
            <person name="Bai J."/>
            <person name="Han X."/>
            <person name="Lu G."/>
            <person name="Zhu Y."/>
            <person name="Shao Z."/>
            <person name="Yan H."/>
            <person name="Li C."/>
            <person name="Peng N."/>
            <person name="Zhang Z."/>
            <person name="Zhang Y."/>
            <person name="Lin W."/>
            <person name="Fan Y."/>
            <person name="Qin Z."/>
            <person name="Hu Y."/>
            <person name="Zhu B."/>
            <person name="Wang S."/>
            <person name="Ding X."/>
            <person name="Zhao G.P."/>
        </authorList>
    </citation>
    <scope>NUCLEOTIDE SEQUENCE [LARGE SCALE GENOMIC DNA]</scope>
    <source>
        <strain evidence="3">U-32</strain>
    </source>
</reference>
<dbReference type="Pfam" id="PF00753">
    <property type="entry name" value="Lactamase_B"/>
    <property type="match status" value="1"/>
</dbReference>
<dbReference type="PANTHER" id="PTHR42951">
    <property type="entry name" value="METALLO-BETA-LACTAMASE DOMAIN-CONTAINING"/>
    <property type="match status" value="1"/>
</dbReference>
<dbReference type="AlphaFoldDB" id="A0A0H3D9G9"/>
<evidence type="ECO:0000313" key="2">
    <source>
        <dbReference type="EMBL" id="ADJ47261.1"/>
    </source>
</evidence>
<feature type="domain" description="Metallo-beta-lactamase" evidence="1">
    <location>
        <begin position="22"/>
        <end position="205"/>
    </location>
</feature>
<gene>
    <name evidence="2" type="ordered locus">AMED_5503</name>
</gene>
<accession>A0A0H3D9G9</accession>
<evidence type="ECO:0000313" key="3">
    <source>
        <dbReference type="Proteomes" id="UP000000328"/>
    </source>
</evidence>
<sequence>MSSMTDLTYTIIDGDFPAGVKNKTATLVTSENEALLVDAGFTRADGHRLVAAALDAGRQLTTVVISHADPDFYFGAEVIADAFPDATFLATPEVAAAMAKKYEGKLKAWAALGANLPTRLIETEPLTSDLTFAGHTFQLKGAPAALPDRTYLYQAEDRAILGGVLVFADEHVWIADTPRDEQLDAWDALLSEMQGLEPTLVVPGHRQPSAAADASAIAYTLEYIAAFRRIVAEAADGATATEELLRAYPQAGMQIAAQLGPKVVKGEMAWG</sequence>
<dbReference type="KEGG" id="amd:AMED_5503"/>
<dbReference type="PANTHER" id="PTHR42951:SF14">
    <property type="entry name" value="METALLO-BETA-LACTAMASE SUPERFAMILY PROTEIN"/>
    <property type="match status" value="1"/>
</dbReference>
<organism evidence="2 3">
    <name type="scientific">Amycolatopsis mediterranei (strain U-32)</name>
    <dbReference type="NCBI Taxonomy" id="749927"/>
    <lineage>
        <taxon>Bacteria</taxon>
        <taxon>Bacillati</taxon>
        <taxon>Actinomycetota</taxon>
        <taxon>Actinomycetes</taxon>
        <taxon>Pseudonocardiales</taxon>
        <taxon>Pseudonocardiaceae</taxon>
        <taxon>Amycolatopsis</taxon>
    </lineage>
</organism>
<dbReference type="Proteomes" id="UP000000328">
    <property type="component" value="Chromosome"/>
</dbReference>
<evidence type="ECO:0000259" key="1">
    <source>
        <dbReference type="SMART" id="SM00849"/>
    </source>
</evidence>
<dbReference type="HOGENOM" id="CLU_054962_2_0_11"/>
<dbReference type="SUPFAM" id="SSF56281">
    <property type="entry name" value="Metallo-hydrolase/oxidoreductase"/>
    <property type="match status" value="1"/>
</dbReference>